<protein>
    <submittedName>
        <fullName evidence="5">Transcriptional regulator ArsR</fullName>
    </submittedName>
</protein>
<dbReference type="InterPro" id="IPR051011">
    <property type="entry name" value="Metal_resp_trans_reg"/>
</dbReference>
<proteinExistence type="predicted"/>
<evidence type="ECO:0000259" key="4">
    <source>
        <dbReference type="PROSITE" id="PS50987"/>
    </source>
</evidence>
<gene>
    <name evidence="5" type="ORF">Amme_011_108</name>
</gene>
<dbReference type="PANTHER" id="PTHR43132">
    <property type="entry name" value="ARSENICAL RESISTANCE OPERON REPRESSOR ARSR-RELATED"/>
    <property type="match status" value="1"/>
</dbReference>
<dbReference type="InterPro" id="IPR036388">
    <property type="entry name" value="WH-like_DNA-bd_sf"/>
</dbReference>
<dbReference type="EMBL" id="BAND01000011">
    <property type="protein sequence ID" value="GAJ28008.1"/>
    <property type="molecule type" value="Genomic_DNA"/>
</dbReference>
<dbReference type="AlphaFoldDB" id="A0A023D1H6"/>
<dbReference type="PRINTS" id="PR00778">
    <property type="entry name" value="HTHARSR"/>
</dbReference>
<dbReference type="CDD" id="cd00090">
    <property type="entry name" value="HTH_ARSR"/>
    <property type="match status" value="1"/>
</dbReference>
<dbReference type="InterPro" id="IPR036390">
    <property type="entry name" value="WH_DNA-bd_sf"/>
</dbReference>
<keyword evidence="1" id="KW-0805">Transcription regulation</keyword>
<dbReference type="PROSITE" id="PS50987">
    <property type="entry name" value="HTH_ARSR_2"/>
    <property type="match status" value="1"/>
</dbReference>
<dbReference type="SUPFAM" id="SSF46785">
    <property type="entry name" value="Winged helix' DNA-binding domain"/>
    <property type="match status" value="1"/>
</dbReference>
<accession>A0A023D1H6</accession>
<dbReference type="GO" id="GO:0003677">
    <property type="term" value="F:DNA binding"/>
    <property type="evidence" value="ECO:0007669"/>
    <property type="project" value="UniProtKB-KW"/>
</dbReference>
<sequence length="130" mass="14383">MTMLDQEKARHLAELLKVFGQAQRLQILDVLDKGPCAVSEIEARTGIGQPTLSQQLGALRRAGLIAARRESRAIVYSAATEQEGQRIRIVLGLLQPDLLERDMARPVNPSPAPRREIGAQFARVKPHVSR</sequence>
<dbReference type="PANTHER" id="PTHR43132:SF2">
    <property type="entry name" value="ARSENICAL RESISTANCE OPERON REPRESSOR ARSR-RELATED"/>
    <property type="match status" value="1"/>
</dbReference>
<dbReference type="GO" id="GO:0003700">
    <property type="term" value="F:DNA-binding transcription factor activity"/>
    <property type="evidence" value="ECO:0007669"/>
    <property type="project" value="InterPro"/>
</dbReference>
<dbReference type="SMART" id="SM00418">
    <property type="entry name" value="HTH_ARSR"/>
    <property type="match status" value="1"/>
</dbReference>
<keyword evidence="2" id="KW-0238">DNA-binding</keyword>
<name>A0A023D1H6_ACIMT</name>
<dbReference type="InterPro" id="IPR011991">
    <property type="entry name" value="ArsR-like_HTH"/>
</dbReference>
<dbReference type="InterPro" id="IPR001845">
    <property type="entry name" value="HTH_ArsR_DNA-bd_dom"/>
</dbReference>
<dbReference type="Proteomes" id="UP000019760">
    <property type="component" value="Unassembled WGS sequence"/>
</dbReference>
<dbReference type="Pfam" id="PF01022">
    <property type="entry name" value="HTH_5"/>
    <property type="match status" value="1"/>
</dbReference>
<comment type="caution">
    <text evidence="5">The sequence shown here is derived from an EMBL/GenBank/DDBJ whole genome shotgun (WGS) entry which is preliminary data.</text>
</comment>
<evidence type="ECO:0000256" key="2">
    <source>
        <dbReference type="ARBA" id="ARBA00023125"/>
    </source>
</evidence>
<evidence type="ECO:0000313" key="6">
    <source>
        <dbReference type="Proteomes" id="UP000019760"/>
    </source>
</evidence>
<keyword evidence="6" id="KW-1185">Reference proteome</keyword>
<feature type="domain" description="HTH arsR-type" evidence="4">
    <location>
        <begin position="4"/>
        <end position="98"/>
    </location>
</feature>
<evidence type="ECO:0000256" key="3">
    <source>
        <dbReference type="ARBA" id="ARBA00023163"/>
    </source>
</evidence>
<reference evidence="5 6" key="2">
    <citation type="journal article" date="2014" name="FEMS Microbiol. Lett.">
        <title>Draft genomic DNA sequence of the facultatively methylotrophic bacterium Acidomonas methanolica type strain MB58.</title>
        <authorList>
            <person name="Higashiura N."/>
            <person name="Hadano H."/>
            <person name="Hirakawa H."/>
            <person name="Matsutani M."/>
            <person name="Takabe S."/>
            <person name="Matsushita K."/>
            <person name="Azuma Y."/>
        </authorList>
    </citation>
    <scope>NUCLEOTIDE SEQUENCE [LARGE SCALE GENOMIC DNA]</scope>
    <source>
        <strain evidence="5 6">MB58</strain>
    </source>
</reference>
<evidence type="ECO:0000256" key="1">
    <source>
        <dbReference type="ARBA" id="ARBA00023015"/>
    </source>
</evidence>
<organism evidence="5 6">
    <name type="scientific">Acidomonas methanolica NBRC 104435</name>
    <dbReference type="NCBI Taxonomy" id="1231351"/>
    <lineage>
        <taxon>Bacteria</taxon>
        <taxon>Pseudomonadati</taxon>
        <taxon>Pseudomonadota</taxon>
        <taxon>Alphaproteobacteria</taxon>
        <taxon>Acetobacterales</taxon>
        <taxon>Acetobacteraceae</taxon>
        <taxon>Acidomonas</taxon>
    </lineage>
</organism>
<dbReference type="OrthoDB" id="194599at2"/>
<keyword evidence="3" id="KW-0804">Transcription</keyword>
<dbReference type="Gene3D" id="1.10.10.10">
    <property type="entry name" value="Winged helix-like DNA-binding domain superfamily/Winged helix DNA-binding domain"/>
    <property type="match status" value="1"/>
</dbReference>
<evidence type="ECO:0000313" key="5">
    <source>
        <dbReference type="EMBL" id="GAJ28008.1"/>
    </source>
</evidence>
<reference evidence="6" key="1">
    <citation type="journal article" date="2014" name="FEMS Microbiol. Lett.">
        <title>Draft Genomic DNA Sequence of the Facultatively Methylotrophic Bacterium Acidomonas methanolica type strain MB58.</title>
        <authorList>
            <person name="Higashiura N."/>
            <person name="Hadano H."/>
            <person name="Hirakawa H."/>
            <person name="Matsutani M."/>
            <person name="Takabe S."/>
            <person name="Matsushita K."/>
            <person name="Azuma Y."/>
        </authorList>
    </citation>
    <scope>NUCLEOTIDE SEQUENCE [LARGE SCALE GENOMIC DNA]</scope>
    <source>
        <strain evidence="6">MB58</strain>
    </source>
</reference>
<dbReference type="NCBIfam" id="NF033788">
    <property type="entry name" value="HTH_metalloreg"/>
    <property type="match status" value="1"/>
</dbReference>
<dbReference type="RefSeq" id="WP_042056061.1">
    <property type="nucleotide sequence ID" value="NZ_BAND01000011.1"/>
</dbReference>